<name>A0ABQ2VS77_9ACTN</name>
<organism evidence="1 2">
    <name type="scientific">Streptomyces gelaticus</name>
    <dbReference type="NCBI Taxonomy" id="285446"/>
    <lineage>
        <taxon>Bacteria</taxon>
        <taxon>Bacillati</taxon>
        <taxon>Actinomycetota</taxon>
        <taxon>Actinomycetes</taxon>
        <taxon>Kitasatosporales</taxon>
        <taxon>Streptomycetaceae</taxon>
        <taxon>Streptomyces</taxon>
    </lineage>
</organism>
<dbReference type="EMBL" id="BMTF01000001">
    <property type="protein sequence ID" value="GGV74236.1"/>
    <property type="molecule type" value="Genomic_DNA"/>
</dbReference>
<comment type="caution">
    <text evidence="1">The sequence shown here is derived from an EMBL/GenBank/DDBJ whole genome shotgun (WGS) entry which is preliminary data.</text>
</comment>
<reference evidence="2" key="1">
    <citation type="journal article" date="2019" name="Int. J. Syst. Evol. Microbiol.">
        <title>The Global Catalogue of Microorganisms (GCM) 10K type strain sequencing project: providing services to taxonomists for standard genome sequencing and annotation.</title>
        <authorList>
            <consortium name="The Broad Institute Genomics Platform"/>
            <consortium name="The Broad Institute Genome Sequencing Center for Infectious Disease"/>
            <person name="Wu L."/>
            <person name="Ma J."/>
        </authorList>
    </citation>
    <scope>NUCLEOTIDE SEQUENCE [LARGE SCALE GENOMIC DNA]</scope>
    <source>
        <strain evidence="2">JCM 4376</strain>
    </source>
</reference>
<sequence length="71" mass="7764">MSGLWSDQPVSLKLEDLNVICVVLGYEIADRREQPHHWIPGRAVQAFAAPEEGCVGRADGNPEAPDRPARA</sequence>
<keyword evidence="2" id="KW-1185">Reference proteome</keyword>
<evidence type="ECO:0000313" key="1">
    <source>
        <dbReference type="EMBL" id="GGV74236.1"/>
    </source>
</evidence>
<evidence type="ECO:0000313" key="2">
    <source>
        <dbReference type="Proteomes" id="UP000660675"/>
    </source>
</evidence>
<gene>
    <name evidence="1" type="ORF">GCM10015535_02690</name>
</gene>
<proteinExistence type="predicted"/>
<accession>A0ABQ2VS77</accession>
<dbReference type="RefSeq" id="WP_189540049.1">
    <property type="nucleotide sequence ID" value="NZ_BMTF01000001.1"/>
</dbReference>
<dbReference type="Proteomes" id="UP000660675">
    <property type="component" value="Unassembled WGS sequence"/>
</dbReference>
<protein>
    <submittedName>
        <fullName evidence="1">Uncharacterized protein</fullName>
    </submittedName>
</protein>